<dbReference type="InterPro" id="IPR013785">
    <property type="entry name" value="Aldolase_TIM"/>
</dbReference>
<dbReference type="PIRSF" id="PIRSF016897">
    <property type="entry name" value="GlpP"/>
    <property type="match status" value="1"/>
</dbReference>
<dbReference type="SUPFAM" id="SSF110391">
    <property type="entry name" value="GlpP-like"/>
    <property type="match status" value="1"/>
</dbReference>
<evidence type="ECO:0000313" key="2">
    <source>
        <dbReference type="EMBL" id="KRK11647.1"/>
    </source>
</evidence>
<comment type="function">
    <text evidence="1">Regulates expression of the glpD operon. In the presence of glycerol 3-phosphate (G3P) causes antitermination of transcription of glpD at the inverted repeat of the leader region to enhance its transcription. Binds and stabilizes glpD leader mRNA.</text>
</comment>
<comment type="caution">
    <text evidence="2">The sequence shown here is derived from an EMBL/GenBank/DDBJ whole genome shotgun (WGS) entry which is preliminary data.</text>
</comment>
<accession>A0A0R1ER39</accession>
<evidence type="ECO:0000256" key="1">
    <source>
        <dbReference type="PIRNR" id="PIRNR016897"/>
    </source>
</evidence>
<gene>
    <name evidence="2" type="ORF">FD51_GL001081</name>
</gene>
<dbReference type="EMBL" id="AZCT01000016">
    <property type="protein sequence ID" value="KRK11647.1"/>
    <property type="molecule type" value="Genomic_DNA"/>
</dbReference>
<dbReference type="PANTHER" id="PTHR35787:SF1">
    <property type="entry name" value="GLYCEROL UPTAKE OPERON ANTITERMINATOR REGULATORY PROTEIN"/>
    <property type="match status" value="1"/>
</dbReference>
<keyword evidence="1" id="KW-0805">Transcription regulation</keyword>
<dbReference type="GO" id="GO:0003723">
    <property type="term" value="F:RNA binding"/>
    <property type="evidence" value="ECO:0007669"/>
    <property type="project" value="UniProtKB-KW"/>
</dbReference>
<sequence>MQLQDVVAANPVIAGIQDDKGLNAALTADVKVVFTLYGSIPNIGDIVAQLKAAKKIVFVDVDLVEGLASRPSAVEFIAKTTDADGILSSKGHLLAVARQKKMLTVHRFFLIDSRTLYTMQRQYDVGHADMIDVMPGIMPQAVSWITHETDVPLISSGLISTKEAIMADLAAGATGISTTNTTLWQN</sequence>
<dbReference type="eggNOG" id="COG1954">
    <property type="taxonomic scope" value="Bacteria"/>
</dbReference>
<dbReference type="Gene3D" id="3.20.20.70">
    <property type="entry name" value="Aldolase class I"/>
    <property type="match status" value="1"/>
</dbReference>
<dbReference type="PANTHER" id="PTHR35787">
    <property type="entry name" value="GLYCEROL UPTAKE OPERON ANTITERMINATOR REGULATORY PROTEIN"/>
    <property type="match status" value="1"/>
</dbReference>
<organism evidence="2 3">
    <name type="scientific">Lacticaseibacillus zeae DSM 20178 = KCTC 3804</name>
    <dbReference type="NCBI Taxonomy" id="1423816"/>
    <lineage>
        <taxon>Bacteria</taxon>
        <taxon>Bacillati</taxon>
        <taxon>Bacillota</taxon>
        <taxon>Bacilli</taxon>
        <taxon>Lactobacillales</taxon>
        <taxon>Lactobacillaceae</taxon>
        <taxon>Lacticaseibacillus</taxon>
    </lineage>
</organism>
<dbReference type="GO" id="GO:0006355">
    <property type="term" value="P:regulation of DNA-templated transcription"/>
    <property type="evidence" value="ECO:0007669"/>
    <property type="project" value="InterPro"/>
</dbReference>
<dbReference type="InterPro" id="IPR006699">
    <property type="entry name" value="GlpP"/>
</dbReference>
<dbReference type="Proteomes" id="UP000051984">
    <property type="component" value="Unassembled WGS sequence"/>
</dbReference>
<keyword evidence="1" id="KW-0694">RNA-binding</keyword>
<keyword evidence="1" id="KW-0804">Transcription</keyword>
<evidence type="ECO:0000313" key="3">
    <source>
        <dbReference type="Proteomes" id="UP000051984"/>
    </source>
</evidence>
<name>A0A0R1ER39_LACZE</name>
<dbReference type="AlphaFoldDB" id="A0A0R1ER39"/>
<dbReference type="GO" id="GO:0006071">
    <property type="term" value="P:glycerol metabolic process"/>
    <property type="evidence" value="ECO:0007669"/>
    <property type="project" value="UniProtKB-UniRule"/>
</dbReference>
<protein>
    <recommendedName>
        <fullName evidence="1">Glycerol uptake operon antiterminator regulatory protein</fullName>
    </recommendedName>
</protein>
<dbReference type="RefSeq" id="WP_010490738.1">
    <property type="nucleotide sequence ID" value="NZ_AZCT01000016.1"/>
</dbReference>
<dbReference type="Pfam" id="PF04309">
    <property type="entry name" value="G3P_antiterm"/>
    <property type="match status" value="1"/>
</dbReference>
<dbReference type="PATRIC" id="fig|1423816.3.peg.1116"/>
<keyword evidence="1" id="KW-0319">Glycerol metabolism</keyword>
<proteinExistence type="predicted"/>
<reference evidence="2 3" key="1">
    <citation type="journal article" date="2015" name="Genome Announc.">
        <title>Expanding the biotechnology potential of lactobacilli through comparative genomics of 213 strains and associated genera.</title>
        <authorList>
            <person name="Sun Z."/>
            <person name="Harris H.M."/>
            <person name="McCann A."/>
            <person name="Guo C."/>
            <person name="Argimon S."/>
            <person name="Zhang W."/>
            <person name="Yang X."/>
            <person name="Jeffery I.B."/>
            <person name="Cooney J.C."/>
            <person name="Kagawa T.F."/>
            <person name="Liu W."/>
            <person name="Song Y."/>
            <person name="Salvetti E."/>
            <person name="Wrobel A."/>
            <person name="Rasinkangas P."/>
            <person name="Parkhill J."/>
            <person name="Rea M.C."/>
            <person name="O'Sullivan O."/>
            <person name="Ritari J."/>
            <person name="Douillard F.P."/>
            <person name="Paul Ross R."/>
            <person name="Yang R."/>
            <person name="Briner A.E."/>
            <person name="Felis G.E."/>
            <person name="de Vos W.M."/>
            <person name="Barrangou R."/>
            <person name="Klaenhammer T.R."/>
            <person name="Caufield P.W."/>
            <person name="Cui Y."/>
            <person name="Zhang H."/>
            <person name="O'Toole P.W."/>
        </authorList>
    </citation>
    <scope>NUCLEOTIDE SEQUENCE [LARGE SCALE GENOMIC DNA]</scope>
    <source>
        <strain evidence="2 3">DSM 20178</strain>
    </source>
</reference>